<sequence length="69" mass="7040">MDHDPRLMGGDKWVHPEAAACAGGACAAGAVAAVGCGAQKTKVPFVGKTVGTDHSEATVSVRRRDATKY</sequence>
<gene>
    <name evidence="1" type="ORF">MICPUN_108685</name>
</gene>
<evidence type="ECO:0000313" key="1">
    <source>
        <dbReference type="EMBL" id="ACO65331.1"/>
    </source>
</evidence>
<reference evidence="1 2" key="1">
    <citation type="journal article" date="2009" name="Science">
        <title>Green evolution and dynamic adaptations revealed by genomes of the marine picoeukaryotes Micromonas.</title>
        <authorList>
            <person name="Worden A.Z."/>
            <person name="Lee J.H."/>
            <person name="Mock T."/>
            <person name="Rouze P."/>
            <person name="Simmons M.P."/>
            <person name="Aerts A.L."/>
            <person name="Allen A.E."/>
            <person name="Cuvelier M.L."/>
            <person name="Derelle E."/>
            <person name="Everett M.V."/>
            <person name="Foulon E."/>
            <person name="Grimwood J."/>
            <person name="Gundlach H."/>
            <person name="Henrissat B."/>
            <person name="Napoli C."/>
            <person name="McDonald S.M."/>
            <person name="Parker M.S."/>
            <person name="Rombauts S."/>
            <person name="Salamov A."/>
            <person name="Von Dassow P."/>
            <person name="Badger J.H."/>
            <person name="Coutinho P.M."/>
            <person name="Demir E."/>
            <person name="Dubchak I."/>
            <person name="Gentemann C."/>
            <person name="Eikrem W."/>
            <person name="Gready J.E."/>
            <person name="John U."/>
            <person name="Lanier W."/>
            <person name="Lindquist E.A."/>
            <person name="Lucas S."/>
            <person name="Mayer K.F."/>
            <person name="Moreau H."/>
            <person name="Not F."/>
            <person name="Otillar R."/>
            <person name="Panaud O."/>
            <person name="Pangilinan J."/>
            <person name="Paulsen I."/>
            <person name="Piegu B."/>
            <person name="Poliakov A."/>
            <person name="Robbens S."/>
            <person name="Schmutz J."/>
            <person name="Toulza E."/>
            <person name="Wyss T."/>
            <person name="Zelensky A."/>
            <person name="Zhou K."/>
            <person name="Armbrust E.V."/>
            <person name="Bhattacharya D."/>
            <person name="Goodenough U.W."/>
            <person name="Van de Peer Y."/>
            <person name="Grigoriev I.V."/>
        </authorList>
    </citation>
    <scope>NUCLEOTIDE SEQUENCE [LARGE SCALE GENOMIC DNA]</scope>
    <source>
        <strain evidence="2">RCC299 / NOUM17</strain>
    </source>
</reference>
<dbReference type="InParanoid" id="C1EB68"/>
<name>C1EB68_MICCC</name>
<protein>
    <submittedName>
        <fullName evidence="1">Uncharacterized protein</fullName>
    </submittedName>
</protein>
<organism evidence="1 2">
    <name type="scientific">Micromonas commoda (strain RCC299 / NOUM17 / CCMP2709)</name>
    <name type="common">Picoplanktonic green alga</name>
    <dbReference type="NCBI Taxonomy" id="296587"/>
    <lineage>
        <taxon>Eukaryota</taxon>
        <taxon>Viridiplantae</taxon>
        <taxon>Chlorophyta</taxon>
        <taxon>Mamiellophyceae</taxon>
        <taxon>Mamiellales</taxon>
        <taxon>Mamiellaceae</taxon>
        <taxon>Micromonas</taxon>
    </lineage>
</organism>
<dbReference type="Proteomes" id="UP000002009">
    <property type="component" value="Chromosome 7"/>
</dbReference>
<dbReference type="EMBL" id="CP001328">
    <property type="protein sequence ID" value="ACO65331.1"/>
    <property type="molecule type" value="Genomic_DNA"/>
</dbReference>
<dbReference type="AlphaFoldDB" id="C1EB68"/>
<evidence type="ECO:0000313" key="2">
    <source>
        <dbReference type="Proteomes" id="UP000002009"/>
    </source>
</evidence>
<accession>C1EB68</accession>
<proteinExistence type="predicted"/>
<keyword evidence="2" id="KW-1185">Reference proteome</keyword>
<dbReference type="KEGG" id="mis:MICPUN_108685"/>
<dbReference type="RefSeq" id="XP_002504073.1">
    <property type="nucleotide sequence ID" value="XM_002504027.1"/>
</dbReference>
<dbReference type="GeneID" id="8245011"/>